<feature type="region of interest" description="Disordered" evidence="5">
    <location>
        <begin position="73"/>
        <end position="94"/>
    </location>
</feature>
<comment type="caution">
    <text evidence="6">The sequence shown here is derived from an EMBL/GenBank/DDBJ whole genome shotgun (WGS) entry which is preliminary data.</text>
</comment>
<reference evidence="6" key="1">
    <citation type="submission" date="2022-07" db="EMBL/GenBank/DDBJ databases">
        <authorList>
            <person name="Trinca V."/>
            <person name="Uliana J.V.C."/>
            <person name="Torres T.T."/>
            <person name="Ward R.J."/>
            <person name="Monesi N."/>
        </authorList>
    </citation>
    <scope>NUCLEOTIDE SEQUENCE</scope>
    <source>
        <strain evidence="6">HSMRA1968</strain>
        <tissue evidence="6">Whole embryos</tissue>
    </source>
</reference>
<accession>A0A9Q0MR04</accession>
<dbReference type="PANTHER" id="PTHR21681">
    <property type="entry name" value="EUKARYOTIC TRANSLATION INITIATION FACTOR 3 SUBUNIT J"/>
    <property type="match status" value="1"/>
</dbReference>
<dbReference type="PANTHER" id="PTHR21681:SF0">
    <property type="entry name" value="EUKARYOTIC TRANSLATION INITIATION FACTOR 3 SUBUNIT J"/>
    <property type="match status" value="1"/>
</dbReference>
<feature type="region of interest" description="Disordered" evidence="5">
    <location>
        <begin position="24"/>
        <end position="46"/>
    </location>
</feature>
<feature type="region of interest" description="Disordered" evidence="5">
    <location>
        <begin position="194"/>
        <end position="214"/>
    </location>
</feature>
<dbReference type="Gene3D" id="1.10.246.60">
    <property type="entry name" value="Eukaryotic translation initiation factor 3 like domains"/>
    <property type="match status" value="1"/>
</dbReference>
<dbReference type="AlphaFoldDB" id="A0A9Q0MR04"/>
<name>A0A9Q0MR04_9DIPT</name>
<dbReference type="GO" id="GO:0033290">
    <property type="term" value="C:eukaryotic 48S preinitiation complex"/>
    <property type="evidence" value="ECO:0007669"/>
    <property type="project" value="UniProtKB-UniRule"/>
</dbReference>
<feature type="compositionally biased region" description="Basic and acidic residues" evidence="5">
    <location>
        <begin position="194"/>
        <end position="203"/>
    </location>
</feature>
<evidence type="ECO:0000256" key="5">
    <source>
        <dbReference type="SAM" id="MobiDB-lite"/>
    </source>
</evidence>
<dbReference type="EMBL" id="WJQU01000004">
    <property type="protein sequence ID" value="KAJ6636396.1"/>
    <property type="molecule type" value="Genomic_DNA"/>
</dbReference>
<comment type="subcellular location">
    <subcellularLocation>
        <location evidence="4">Cytoplasm</location>
    </subcellularLocation>
</comment>
<keyword evidence="3 4" id="KW-0648">Protein biosynthesis</keyword>
<dbReference type="Proteomes" id="UP001151699">
    <property type="component" value="Chromosome C"/>
</dbReference>
<evidence type="ECO:0000313" key="7">
    <source>
        <dbReference type="Proteomes" id="UP001151699"/>
    </source>
</evidence>
<protein>
    <recommendedName>
        <fullName evidence="4">Eukaryotic translation initiation factor 3 subunit J</fullName>
        <shortName evidence="4">eIF3j</shortName>
    </recommendedName>
</protein>
<keyword evidence="2 4" id="KW-0396">Initiation factor</keyword>
<dbReference type="InterPro" id="IPR023194">
    <property type="entry name" value="eIF3-like_dom_sf"/>
</dbReference>
<dbReference type="HAMAP" id="MF_03009">
    <property type="entry name" value="eIF3j"/>
    <property type="match status" value="1"/>
</dbReference>
<comment type="function">
    <text evidence="4">Component of the eukaryotic translation initiation factor 3 (eIF-3) complex, which is involved in protein synthesis of a specialized repertoire of mRNAs and, together with other initiation factors, stimulates binding of mRNA and methionyl-tRNAi to the 40S ribosome. The eIF-3 complex specifically targets and initiates translation of a subset of mRNAs involved in cell proliferation.</text>
</comment>
<evidence type="ECO:0000256" key="4">
    <source>
        <dbReference type="HAMAP-Rule" id="MF_03009"/>
    </source>
</evidence>
<feature type="compositionally biased region" description="Basic and acidic residues" evidence="5">
    <location>
        <begin position="73"/>
        <end position="88"/>
    </location>
</feature>
<evidence type="ECO:0000256" key="2">
    <source>
        <dbReference type="ARBA" id="ARBA00022540"/>
    </source>
</evidence>
<proteinExistence type="inferred from homology"/>
<dbReference type="GO" id="GO:0001732">
    <property type="term" value="P:formation of cytoplasmic translation initiation complex"/>
    <property type="evidence" value="ECO:0007669"/>
    <property type="project" value="UniProtKB-UniRule"/>
</dbReference>
<sequence>MEDWEKAADNPSLLAVQSIPSNVNKWAGEDEDDVKDSWDVEDEKKDEEKVEIKMVKTKPKKSLAEKIAEKERIKQEEEEAKIAQREAELSPEQKLQEKLRLQKVQEEADLRAAMDTFGIGDRCGIDQMNPTNKAELSEFSEAINKKIGQFKQLTDYPHFVEELVRGVCSSCEWKLTSTDMQKIKKTVDTLYSEKQKMEKEKSKKGSKGKGKATIRKIEDNENIKDYGDDAYDYDDFM</sequence>
<dbReference type="GO" id="GO:0003743">
    <property type="term" value="F:translation initiation factor activity"/>
    <property type="evidence" value="ECO:0007669"/>
    <property type="project" value="UniProtKB-UniRule"/>
</dbReference>
<gene>
    <name evidence="6" type="primary">eIF3j</name>
    <name evidence="6" type="ORF">Bhyg_14986</name>
</gene>
<keyword evidence="1 4" id="KW-0963">Cytoplasm</keyword>
<evidence type="ECO:0000256" key="1">
    <source>
        <dbReference type="ARBA" id="ARBA00022490"/>
    </source>
</evidence>
<evidence type="ECO:0000313" key="6">
    <source>
        <dbReference type="EMBL" id="KAJ6636396.1"/>
    </source>
</evidence>
<dbReference type="GO" id="GO:0005852">
    <property type="term" value="C:eukaryotic translation initiation factor 3 complex"/>
    <property type="evidence" value="ECO:0007669"/>
    <property type="project" value="UniProtKB-UniRule"/>
</dbReference>
<feature type="compositionally biased region" description="Basic and acidic residues" evidence="5">
    <location>
        <begin position="35"/>
        <end position="46"/>
    </location>
</feature>
<comment type="similarity">
    <text evidence="4">Belongs to the eIF-3 subunit J family.</text>
</comment>
<feature type="compositionally biased region" description="Basic residues" evidence="5">
    <location>
        <begin position="204"/>
        <end position="214"/>
    </location>
</feature>
<keyword evidence="7" id="KW-1185">Reference proteome</keyword>
<dbReference type="InterPro" id="IPR013906">
    <property type="entry name" value="eIF3j"/>
</dbReference>
<dbReference type="GO" id="GO:0016282">
    <property type="term" value="C:eukaryotic 43S preinitiation complex"/>
    <property type="evidence" value="ECO:0007669"/>
    <property type="project" value="UniProtKB-UniRule"/>
</dbReference>
<evidence type="ECO:0000256" key="3">
    <source>
        <dbReference type="ARBA" id="ARBA00022917"/>
    </source>
</evidence>
<dbReference type="Pfam" id="PF08597">
    <property type="entry name" value="eIF3_subunit"/>
    <property type="match status" value="1"/>
</dbReference>
<comment type="subunit">
    <text evidence="4">Component of the eukaryotic translation initiation factor 3 (eIF-3) complex.</text>
</comment>
<dbReference type="OrthoDB" id="20381at2759"/>
<organism evidence="6 7">
    <name type="scientific">Pseudolycoriella hygida</name>
    <dbReference type="NCBI Taxonomy" id="35572"/>
    <lineage>
        <taxon>Eukaryota</taxon>
        <taxon>Metazoa</taxon>
        <taxon>Ecdysozoa</taxon>
        <taxon>Arthropoda</taxon>
        <taxon>Hexapoda</taxon>
        <taxon>Insecta</taxon>
        <taxon>Pterygota</taxon>
        <taxon>Neoptera</taxon>
        <taxon>Endopterygota</taxon>
        <taxon>Diptera</taxon>
        <taxon>Nematocera</taxon>
        <taxon>Sciaroidea</taxon>
        <taxon>Sciaridae</taxon>
        <taxon>Pseudolycoriella</taxon>
    </lineage>
</organism>